<dbReference type="RefSeq" id="WP_164050099.1">
    <property type="nucleotide sequence ID" value="NZ_WUFV01000034.1"/>
</dbReference>
<reference evidence="1 2" key="1">
    <citation type="submission" date="2019-12" db="EMBL/GenBank/DDBJ databases">
        <title>Rhizobium genotypes associated with high levels of biological nitrogen fixation by grain legumes in a temperate-maritime cropping system.</title>
        <authorList>
            <person name="Maluk M."/>
            <person name="Francesc Ferrando Molina F."/>
            <person name="Lopez Del Egido L."/>
            <person name="Lafos M."/>
            <person name="Langarica-Fuentes A."/>
            <person name="Gebre Yohannes G."/>
            <person name="Young M.W."/>
            <person name="Martin P."/>
            <person name="Gantlett R."/>
            <person name="Kenicer G."/>
            <person name="Hawes C."/>
            <person name="Begg G.S."/>
            <person name="Quilliam R.S."/>
            <person name="Squire G.R."/>
            <person name="Poole P.S."/>
            <person name="Young P.W."/>
            <person name="Iannetta P.M."/>
            <person name="James E.K."/>
        </authorList>
    </citation>
    <scope>NUCLEOTIDE SEQUENCE [LARGE SCALE GENOMIC DNA]</scope>
    <source>
        <strain evidence="1 2">JHI54</strain>
    </source>
</reference>
<evidence type="ECO:0000313" key="2">
    <source>
        <dbReference type="Proteomes" id="UP000471705"/>
    </source>
</evidence>
<organism evidence="1 2">
    <name type="scientific">Rhizobium leguminosarum</name>
    <dbReference type="NCBI Taxonomy" id="384"/>
    <lineage>
        <taxon>Bacteria</taxon>
        <taxon>Pseudomonadati</taxon>
        <taxon>Pseudomonadota</taxon>
        <taxon>Alphaproteobacteria</taxon>
        <taxon>Hyphomicrobiales</taxon>
        <taxon>Rhizobiaceae</taxon>
        <taxon>Rhizobium/Agrobacterium group</taxon>
        <taxon>Rhizobium</taxon>
    </lineage>
</organism>
<dbReference type="AlphaFoldDB" id="A0A7K3VST4"/>
<dbReference type="EMBL" id="WUFV01000034">
    <property type="protein sequence ID" value="NEK19944.1"/>
    <property type="molecule type" value="Genomic_DNA"/>
</dbReference>
<name>A0A7K3VST4_RHILE</name>
<gene>
    <name evidence="1" type="ORF">GR257_34860</name>
</gene>
<dbReference type="Proteomes" id="UP000471705">
    <property type="component" value="Unassembled WGS sequence"/>
</dbReference>
<sequence length="230" mass="26580">MPDRIVGGRVIPDRRKAYRMEPIQAIAEPFLKELYPGIWKRSEADIDQLPRLMYDGVWRDHTDEITADIYAFADFHPVDEQRAEGAIKAWSQQSGNDLEGEYSQSYYRVAVHVGLLAYVRYMRELRTKMYCEPGWHRIVERFHDACSGQPGYGFISASEKWGGLSLVYRCNPAAQEHCREAERVAIERASHICEKCGLAGELRRSAWRKTLCDRHWLERSKEGSLPDEGV</sequence>
<proteinExistence type="predicted"/>
<comment type="caution">
    <text evidence="1">The sequence shown here is derived from an EMBL/GenBank/DDBJ whole genome shotgun (WGS) entry which is preliminary data.</text>
</comment>
<protein>
    <submittedName>
        <fullName evidence="1">Uncharacterized protein</fullName>
    </submittedName>
</protein>
<accession>A0A7K3VST4</accession>
<evidence type="ECO:0000313" key="1">
    <source>
        <dbReference type="EMBL" id="NEK19944.1"/>
    </source>
</evidence>